<organism evidence="1 2">
    <name type="scientific">Chaenocephalus aceratus</name>
    <name type="common">Blackfin icefish</name>
    <name type="synonym">Chaenichthys aceratus</name>
    <dbReference type="NCBI Taxonomy" id="36190"/>
    <lineage>
        <taxon>Eukaryota</taxon>
        <taxon>Metazoa</taxon>
        <taxon>Chordata</taxon>
        <taxon>Craniata</taxon>
        <taxon>Vertebrata</taxon>
        <taxon>Euteleostomi</taxon>
        <taxon>Actinopterygii</taxon>
        <taxon>Neopterygii</taxon>
        <taxon>Teleostei</taxon>
        <taxon>Neoteleostei</taxon>
        <taxon>Acanthomorphata</taxon>
        <taxon>Eupercaria</taxon>
        <taxon>Perciformes</taxon>
        <taxon>Notothenioidei</taxon>
        <taxon>Channichthyidae</taxon>
        <taxon>Chaenocephalus</taxon>
    </lineage>
</organism>
<sequence length="73" mass="8653">MDNLVEMIKELKHEQFDLFGLLFELHLSQLYMDKCSIRYTIIYLGNKDFVMSVSEMSSKYKNLVQSLVKSQIQ</sequence>
<name>A0ACB9XN95_CHAAC</name>
<comment type="caution">
    <text evidence="1">The sequence shown here is derived from an EMBL/GenBank/DDBJ whole genome shotgun (WGS) entry which is preliminary data.</text>
</comment>
<keyword evidence="2" id="KW-1185">Reference proteome</keyword>
<dbReference type="EMBL" id="CM043788">
    <property type="protein sequence ID" value="KAI4828311.1"/>
    <property type="molecule type" value="Genomic_DNA"/>
</dbReference>
<evidence type="ECO:0000313" key="1">
    <source>
        <dbReference type="EMBL" id="KAI4828311.1"/>
    </source>
</evidence>
<accession>A0ACB9XN95</accession>
<dbReference type="Proteomes" id="UP001057452">
    <property type="component" value="Chromosome 4"/>
</dbReference>
<protein>
    <submittedName>
        <fullName evidence="1">Uncharacterized protein</fullName>
    </submittedName>
</protein>
<evidence type="ECO:0000313" key="2">
    <source>
        <dbReference type="Proteomes" id="UP001057452"/>
    </source>
</evidence>
<reference evidence="1" key="1">
    <citation type="submission" date="2022-05" db="EMBL/GenBank/DDBJ databases">
        <title>Chromosome-level genome of Chaenocephalus aceratus.</title>
        <authorList>
            <person name="Park H."/>
        </authorList>
    </citation>
    <scope>NUCLEOTIDE SEQUENCE</scope>
    <source>
        <strain evidence="1">KU_202001</strain>
    </source>
</reference>
<gene>
    <name evidence="1" type="ORF">KUCAC02_022409</name>
</gene>
<proteinExistence type="predicted"/>